<organism evidence="1">
    <name type="scientific">marine sediment metagenome</name>
    <dbReference type="NCBI Taxonomy" id="412755"/>
    <lineage>
        <taxon>unclassified sequences</taxon>
        <taxon>metagenomes</taxon>
        <taxon>ecological metagenomes</taxon>
    </lineage>
</organism>
<evidence type="ECO:0000313" key="1">
    <source>
        <dbReference type="EMBL" id="KKL27515.1"/>
    </source>
</evidence>
<reference evidence="1" key="1">
    <citation type="journal article" date="2015" name="Nature">
        <title>Complex archaea that bridge the gap between prokaryotes and eukaryotes.</title>
        <authorList>
            <person name="Spang A."/>
            <person name="Saw J.H."/>
            <person name="Jorgensen S.L."/>
            <person name="Zaremba-Niedzwiedzka K."/>
            <person name="Martijn J."/>
            <person name="Lind A.E."/>
            <person name="van Eijk R."/>
            <person name="Schleper C."/>
            <person name="Guy L."/>
            <person name="Ettema T.J."/>
        </authorList>
    </citation>
    <scope>NUCLEOTIDE SEQUENCE</scope>
</reference>
<evidence type="ECO:0008006" key="2">
    <source>
        <dbReference type="Google" id="ProtNLM"/>
    </source>
</evidence>
<protein>
    <recommendedName>
        <fullName evidence="2">Phosphoadenosine phosphosulphate reductase domain-containing protein</fullName>
    </recommendedName>
</protein>
<sequence length="291" mass="33741">MARSIRKQLGVLFPSKRRRVKQSEEHYTESRRRRLEGGRTVVWFSCGATSAVAAKLAIMRYDGTRDVRICYCDTGSEHPDNARFLRDCEEWFGREVEILRSAEYRDIWDVYRRTRYLVGVRGARCTVELKKKMRQQYEQIASDIQVFGLVAVEADRVARFRQNNPEMYLETPLIDRGLDKADCLAIIEKSGIEIPMMYRLKFNHSNCVPCVKGQQGYWNKIRKAFPEAFERMSAMEQELGVAINKTYRGGERTRVFLKDLPENAGNYDDEPDISCGLGCGEVMRELEECEA</sequence>
<gene>
    <name evidence="1" type="ORF">LCGC14_2384390</name>
</gene>
<name>A0A0F9C006_9ZZZZ</name>
<dbReference type="Gene3D" id="3.40.50.620">
    <property type="entry name" value="HUPs"/>
    <property type="match status" value="1"/>
</dbReference>
<dbReference type="InterPro" id="IPR014729">
    <property type="entry name" value="Rossmann-like_a/b/a_fold"/>
</dbReference>
<dbReference type="AlphaFoldDB" id="A0A0F9C006"/>
<dbReference type="EMBL" id="LAZR01035436">
    <property type="protein sequence ID" value="KKL27515.1"/>
    <property type="molecule type" value="Genomic_DNA"/>
</dbReference>
<dbReference type="SUPFAM" id="SSF52402">
    <property type="entry name" value="Adenine nucleotide alpha hydrolases-like"/>
    <property type="match status" value="1"/>
</dbReference>
<accession>A0A0F9C006</accession>
<comment type="caution">
    <text evidence="1">The sequence shown here is derived from an EMBL/GenBank/DDBJ whole genome shotgun (WGS) entry which is preliminary data.</text>
</comment>
<proteinExistence type="predicted"/>